<sequence>MDGKSTIDSEQDSDSSSGSDWMSEMEKSKGKQGGKRKIREHDGKEKGAYSNKKKKNRSKSSPDLDEIFQEARNKTKLPVCCGKITGLIYKKRYENGEKCVSYKGKWITPRQFEKFGGKGNNKKWKSSIYYKSSNGLQQVPLEKLIQNRCLPQYGYPRKSSRQVTQTDRCGADSSSQRNVTRRKTPNHTKHSSSDESISVAERVKLNRREPVNLTETIIKKITEHIESTGNDTDSPAHPTDATEPAVSPVVDEADQTTDEAAAQLNFSDSPTDATEPAVSPVVDEADQTTDEAAAQLNFSDSPADWQKPVASEETEKIGQMQLIKCLENQFNNINNTLKSIDLSLKKLVEKQSQDTPPQYIFLIPADFENPQINSSVKEEQITEVVMT</sequence>
<dbReference type="PANTHER" id="PTHR10417:SF9">
    <property type="entry name" value="SP140 NUCLEAR BODY PROTEIN"/>
    <property type="match status" value="1"/>
</dbReference>
<dbReference type="GO" id="GO:0005634">
    <property type="term" value="C:nucleus"/>
    <property type="evidence" value="ECO:0007669"/>
    <property type="project" value="TreeGrafter"/>
</dbReference>
<dbReference type="Ensembl" id="ENSCCRT00000181678.1">
    <property type="protein sequence ID" value="ENSCCRP00000117838.1"/>
    <property type="gene ID" value="ENSCCRG00000065208.1"/>
</dbReference>
<feature type="compositionally biased region" description="Basic residues" evidence="4">
    <location>
        <begin position="179"/>
        <end position="190"/>
    </location>
</feature>
<evidence type="ECO:0000313" key="7">
    <source>
        <dbReference type="Proteomes" id="UP001108240"/>
    </source>
</evidence>
<proteinExistence type="predicted"/>
<dbReference type="AlphaFoldDB" id="A0A9J7YGB3"/>
<dbReference type="PROSITE" id="PS50864">
    <property type="entry name" value="SAND"/>
    <property type="match status" value="1"/>
</dbReference>
<dbReference type="GO" id="GO:0000978">
    <property type="term" value="F:RNA polymerase II cis-regulatory region sequence-specific DNA binding"/>
    <property type="evidence" value="ECO:0007669"/>
    <property type="project" value="TreeGrafter"/>
</dbReference>
<reference evidence="6" key="1">
    <citation type="submission" date="2025-08" db="UniProtKB">
        <authorList>
            <consortium name="Ensembl"/>
        </authorList>
    </citation>
    <scope>IDENTIFICATION</scope>
</reference>
<evidence type="ECO:0000256" key="2">
    <source>
        <dbReference type="ARBA" id="ARBA00023163"/>
    </source>
</evidence>
<dbReference type="InterPro" id="IPR000770">
    <property type="entry name" value="SAND_dom"/>
</dbReference>
<dbReference type="GeneTree" id="ENSGT01110000267509"/>
<feature type="compositionally biased region" description="Polar residues" evidence="4">
    <location>
        <begin position="161"/>
        <end position="178"/>
    </location>
</feature>
<name>A0A9J7YGB3_CYPCA</name>
<keyword evidence="3" id="KW-0539">Nucleus</keyword>
<dbReference type="Proteomes" id="UP001108240">
    <property type="component" value="Unplaced"/>
</dbReference>
<dbReference type="Pfam" id="PF01342">
    <property type="entry name" value="SAND"/>
    <property type="match status" value="1"/>
</dbReference>
<reference evidence="6" key="2">
    <citation type="submission" date="2025-09" db="UniProtKB">
        <authorList>
            <consortium name="Ensembl"/>
        </authorList>
    </citation>
    <scope>IDENTIFICATION</scope>
</reference>
<evidence type="ECO:0000256" key="4">
    <source>
        <dbReference type="SAM" id="MobiDB-lite"/>
    </source>
</evidence>
<evidence type="ECO:0000259" key="5">
    <source>
        <dbReference type="PROSITE" id="PS50864"/>
    </source>
</evidence>
<feature type="region of interest" description="Disordered" evidence="4">
    <location>
        <begin position="225"/>
        <end position="250"/>
    </location>
</feature>
<organism evidence="6 7">
    <name type="scientific">Cyprinus carpio carpio</name>
    <dbReference type="NCBI Taxonomy" id="630221"/>
    <lineage>
        <taxon>Eukaryota</taxon>
        <taxon>Metazoa</taxon>
        <taxon>Chordata</taxon>
        <taxon>Craniata</taxon>
        <taxon>Vertebrata</taxon>
        <taxon>Euteleostomi</taxon>
        <taxon>Actinopterygii</taxon>
        <taxon>Neopterygii</taxon>
        <taxon>Teleostei</taxon>
        <taxon>Ostariophysi</taxon>
        <taxon>Cypriniformes</taxon>
        <taxon>Cyprinidae</taxon>
        <taxon>Cyprininae</taxon>
        <taxon>Cyprinus</taxon>
    </lineage>
</organism>
<dbReference type="GO" id="GO:0046872">
    <property type="term" value="F:metal ion binding"/>
    <property type="evidence" value="ECO:0007669"/>
    <property type="project" value="UniProtKB-KW"/>
</dbReference>
<dbReference type="PANTHER" id="PTHR10417">
    <property type="entry name" value="GLUCOCORTICOID MODULATORY ELEMENT-BINDING PROTEIN"/>
    <property type="match status" value="1"/>
</dbReference>
<dbReference type="GO" id="GO:0006357">
    <property type="term" value="P:regulation of transcription by RNA polymerase II"/>
    <property type="evidence" value="ECO:0007669"/>
    <property type="project" value="TreeGrafter"/>
</dbReference>
<dbReference type="SMART" id="SM00258">
    <property type="entry name" value="SAND"/>
    <property type="match status" value="1"/>
</dbReference>
<keyword evidence="7" id="KW-1185">Reference proteome</keyword>
<protein>
    <submittedName>
        <fullName evidence="6">Si:dkey-68o6.5</fullName>
    </submittedName>
</protein>
<feature type="region of interest" description="Disordered" evidence="4">
    <location>
        <begin position="1"/>
        <end position="67"/>
    </location>
</feature>
<keyword evidence="2" id="KW-0804">Transcription</keyword>
<evidence type="ECO:0000256" key="3">
    <source>
        <dbReference type="ARBA" id="ARBA00023242"/>
    </source>
</evidence>
<dbReference type="SUPFAM" id="SSF63763">
    <property type="entry name" value="SAND domain-like"/>
    <property type="match status" value="1"/>
</dbReference>
<dbReference type="Gene3D" id="3.10.390.10">
    <property type="entry name" value="SAND domain-like"/>
    <property type="match status" value="1"/>
</dbReference>
<accession>A0A9J7YGB3</accession>
<evidence type="ECO:0000256" key="1">
    <source>
        <dbReference type="ARBA" id="ARBA00023015"/>
    </source>
</evidence>
<dbReference type="InterPro" id="IPR010919">
    <property type="entry name" value="SAND-like_dom_sf"/>
</dbReference>
<evidence type="ECO:0000313" key="6">
    <source>
        <dbReference type="Ensembl" id="ENSCCRP00000117838.1"/>
    </source>
</evidence>
<feature type="domain" description="SAND" evidence="5">
    <location>
        <begin position="59"/>
        <end position="151"/>
    </location>
</feature>
<feature type="region of interest" description="Disordered" evidence="4">
    <location>
        <begin position="155"/>
        <end position="203"/>
    </location>
</feature>
<keyword evidence="1" id="KW-0805">Transcription regulation</keyword>